<dbReference type="Gene3D" id="1.10.10.10">
    <property type="entry name" value="Winged helix-like DNA-binding domain superfamily/Winged helix DNA-binding domain"/>
    <property type="match status" value="1"/>
</dbReference>
<reference evidence="6 7" key="1">
    <citation type="submission" date="2016-07" db="EMBL/GenBank/DDBJ databases">
        <title>Draft Genome Sequence of Methylobrevis pamukkalensis PK2.</title>
        <authorList>
            <person name="Vasilenko O.V."/>
            <person name="Doronina N.V."/>
            <person name="Shmareva M.N."/>
            <person name="Tarlachkov S.V."/>
            <person name="Mustakhimov I."/>
            <person name="Trotsenko Y.A."/>
        </authorList>
    </citation>
    <scope>NUCLEOTIDE SEQUENCE [LARGE SCALE GENOMIC DNA]</scope>
    <source>
        <strain evidence="6 7">PK2</strain>
    </source>
</reference>
<dbReference type="PATRIC" id="fig|1439726.3.peg.3948"/>
<evidence type="ECO:0000256" key="3">
    <source>
        <dbReference type="ARBA" id="ARBA00023125"/>
    </source>
</evidence>
<protein>
    <submittedName>
        <fullName evidence="6">HTH-type transcriptional regulator DmlR</fullName>
    </submittedName>
</protein>
<dbReference type="InterPro" id="IPR036390">
    <property type="entry name" value="WH_DNA-bd_sf"/>
</dbReference>
<dbReference type="PANTHER" id="PTHR30537">
    <property type="entry name" value="HTH-TYPE TRANSCRIPTIONAL REGULATOR"/>
    <property type="match status" value="1"/>
</dbReference>
<dbReference type="EMBL" id="MCRJ01000121">
    <property type="protein sequence ID" value="ODN68940.1"/>
    <property type="molecule type" value="Genomic_DNA"/>
</dbReference>
<dbReference type="GO" id="GO:0003700">
    <property type="term" value="F:DNA-binding transcription factor activity"/>
    <property type="evidence" value="ECO:0007669"/>
    <property type="project" value="InterPro"/>
</dbReference>
<dbReference type="Gene3D" id="3.40.190.290">
    <property type="match status" value="1"/>
</dbReference>
<comment type="caution">
    <text evidence="6">The sequence shown here is derived from an EMBL/GenBank/DDBJ whole genome shotgun (WGS) entry which is preliminary data.</text>
</comment>
<keyword evidence="3" id="KW-0238">DNA-binding</keyword>
<evidence type="ECO:0000313" key="7">
    <source>
        <dbReference type="Proteomes" id="UP000094622"/>
    </source>
</evidence>
<dbReference type="OrthoDB" id="9786526at2"/>
<dbReference type="SUPFAM" id="SSF53850">
    <property type="entry name" value="Periplasmic binding protein-like II"/>
    <property type="match status" value="1"/>
</dbReference>
<evidence type="ECO:0000256" key="4">
    <source>
        <dbReference type="ARBA" id="ARBA00023163"/>
    </source>
</evidence>
<keyword evidence="7" id="KW-1185">Reference proteome</keyword>
<dbReference type="AlphaFoldDB" id="A0A1E3GY10"/>
<keyword evidence="4" id="KW-0804">Transcription</keyword>
<gene>
    <name evidence="6" type="primary">dmlR_7</name>
    <name evidence="6" type="ORF">A6302_03746</name>
</gene>
<evidence type="ECO:0000259" key="5">
    <source>
        <dbReference type="PROSITE" id="PS50931"/>
    </source>
</evidence>
<dbReference type="Pfam" id="PF00126">
    <property type="entry name" value="HTH_1"/>
    <property type="match status" value="1"/>
</dbReference>
<dbReference type="PROSITE" id="PS50931">
    <property type="entry name" value="HTH_LYSR"/>
    <property type="match status" value="1"/>
</dbReference>
<dbReference type="PRINTS" id="PR00039">
    <property type="entry name" value="HTHLYSR"/>
</dbReference>
<dbReference type="PANTHER" id="PTHR30537:SF5">
    <property type="entry name" value="HTH-TYPE TRANSCRIPTIONAL ACTIVATOR TTDR-RELATED"/>
    <property type="match status" value="1"/>
</dbReference>
<name>A0A1E3GY10_9HYPH</name>
<keyword evidence="2" id="KW-0805">Transcription regulation</keyword>
<dbReference type="InterPro" id="IPR005119">
    <property type="entry name" value="LysR_subst-bd"/>
</dbReference>
<organism evidence="6 7">
    <name type="scientific">Methylobrevis pamukkalensis</name>
    <dbReference type="NCBI Taxonomy" id="1439726"/>
    <lineage>
        <taxon>Bacteria</taxon>
        <taxon>Pseudomonadati</taxon>
        <taxon>Pseudomonadota</taxon>
        <taxon>Alphaproteobacteria</taxon>
        <taxon>Hyphomicrobiales</taxon>
        <taxon>Pleomorphomonadaceae</taxon>
        <taxon>Methylobrevis</taxon>
    </lineage>
</organism>
<dbReference type="FunFam" id="1.10.10.10:FF:000001">
    <property type="entry name" value="LysR family transcriptional regulator"/>
    <property type="match status" value="1"/>
</dbReference>
<feature type="domain" description="HTH lysR-type" evidence="5">
    <location>
        <begin position="13"/>
        <end position="63"/>
    </location>
</feature>
<evidence type="ECO:0000313" key="6">
    <source>
        <dbReference type="EMBL" id="ODN68940.1"/>
    </source>
</evidence>
<sequence>MNFDGRILSGVGVLAAVVERGSFAGAAETLGLTPSGVSRSISRLENRLGIRLFDRTTRSLHLTDEGARFYEAIVSHLEGIEEAAGAASGAASAVRGRLRVNVDPFFSGLVLAPRLAAFTERFPELQIEIHTRDDVGDLVSEGMDVAVRFGPQPSSSLISRLLLETRILTVAAPSYLEARGRPKRPEDLSGHACIQFRDPLTGRPFEWEFRRGQEDLPVPTTGPLLLTDVNTMLQACLAGAGVAQVMSLGIGQWLASGALIDLFPDWPDETFPLYAIHPSRRHPAAKVRAFLNFCSGLARTETSDGY</sequence>
<dbReference type="InterPro" id="IPR000847">
    <property type="entry name" value="LysR_HTH_N"/>
</dbReference>
<dbReference type="SUPFAM" id="SSF46785">
    <property type="entry name" value="Winged helix' DNA-binding domain"/>
    <property type="match status" value="1"/>
</dbReference>
<proteinExistence type="inferred from homology"/>
<dbReference type="CDD" id="cd08422">
    <property type="entry name" value="PBP2_CrgA_like"/>
    <property type="match status" value="1"/>
</dbReference>
<dbReference type="RefSeq" id="WP_083255859.1">
    <property type="nucleotide sequence ID" value="NZ_MCRJ01000121.1"/>
</dbReference>
<evidence type="ECO:0000256" key="1">
    <source>
        <dbReference type="ARBA" id="ARBA00009437"/>
    </source>
</evidence>
<dbReference type="InterPro" id="IPR036388">
    <property type="entry name" value="WH-like_DNA-bd_sf"/>
</dbReference>
<dbReference type="Pfam" id="PF03466">
    <property type="entry name" value="LysR_substrate"/>
    <property type="match status" value="1"/>
</dbReference>
<dbReference type="InterPro" id="IPR058163">
    <property type="entry name" value="LysR-type_TF_proteobact-type"/>
</dbReference>
<dbReference type="GO" id="GO:0003677">
    <property type="term" value="F:DNA binding"/>
    <property type="evidence" value="ECO:0007669"/>
    <property type="project" value="UniProtKB-KW"/>
</dbReference>
<evidence type="ECO:0000256" key="2">
    <source>
        <dbReference type="ARBA" id="ARBA00023015"/>
    </source>
</evidence>
<dbReference type="Proteomes" id="UP000094622">
    <property type="component" value="Unassembled WGS sequence"/>
</dbReference>
<accession>A0A1E3GY10</accession>
<comment type="similarity">
    <text evidence="1">Belongs to the LysR transcriptional regulatory family.</text>
</comment>